<proteinExistence type="predicted"/>
<evidence type="ECO:0000256" key="2">
    <source>
        <dbReference type="ARBA" id="ARBA00031870"/>
    </source>
</evidence>
<dbReference type="EMBL" id="JNVU01000031">
    <property type="protein sequence ID" value="KEI43951.1"/>
    <property type="molecule type" value="Genomic_DNA"/>
</dbReference>
<gene>
    <name evidence="5" type="ORF">GU90_13370</name>
</gene>
<dbReference type="GO" id="GO:0009982">
    <property type="term" value="F:pseudouridine synthase activity"/>
    <property type="evidence" value="ECO:0007669"/>
    <property type="project" value="InterPro"/>
</dbReference>
<dbReference type="InterPro" id="IPR006224">
    <property type="entry name" value="PsdUridine_synth_RluA-like_CS"/>
</dbReference>
<evidence type="ECO:0000313" key="6">
    <source>
        <dbReference type="Proteomes" id="UP000031419"/>
    </source>
</evidence>
<reference evidence="5 6" key="1">
    <citation type="submission" date="2014-06" db="EMBL/GenBank/DDBJ databases">
        <title>Saccharopolyspora rectivirgula DSM-43113 Genome sequencing.</title>
        <authorList>
            <person name="Barrera C."/>
            <person name="Millon L."/>
            <person name="Rognon B."/>
            <person name="Zaugg C."/>
            <person name="Monod M."/>
        </authorList>
    </citation>
    <scope>NUCLEOTIDE SEQUENCE [LARGE SCALE GENOMIC DNA]</scope>
    <source>
        <strain evidence="5 6">DSM 43113</strain>
    </source>
</reference>
<dbReference type="RefSeq" id="WP_029720239.1">
    <property type="nucleotide sequence ID" value="NZ_JAJUIW010000034.1"/>
</dbReference>
<comment type="caution">
    <text evidence="5">The sequence shown here is derived from an EMBL/GenBank/DDBJ whole genome shotgun (WGS) entry which is preliminary data.</text>
</comment>
<evidence type="ECO:0000256" key="3">
    <source>
        <dbReference type="ARBA" id="ARBA00033164"/>
    </source>
</evidence>
<feature type="domain" description="Pseudouridine synthase RsuA/RluA-like" evidence="4">
    <location>
        <begin position="98"/>
        <end position="243"/>
    </location>
</feature>
<dbReference type="InterPro" id="IPR020103">
    <property type="entry name" value="PsdUridine_synth_cat_dom_sf"/>
</dbReference>
<accession>A0A073AX84</accession>
<dbReference type="GO" id="GO:0000455">
    <property type="term" value="P:enzyme-directed rRNA pseudouridine synthesis"/>
    <property type="evidence" value="ECO:0007669"/>
    <property type="project" value="TreeGrafter"/>
</dbReference>
<sequence length="301" mass="34305">MRRKSTSPVQHAIPPTRLRLPSTGRWETLRDHLVERLPKLPADCIDRMLAEGRVRGCDGPLGLDAPFVPGAVIWVQRELPEEVPVPFPIELVHQDDELVVIDKPHFLATTPRGGHVVETALVRLRTQLGQPELVPAHRLDRMTAGLVVFVRKPEHRGAYQRLFQQRMVRKEYLAVAPCKPELILPRTVRSRISKQPGVLQAREEPGEPNSETHVELLGQRSGKGLYRLVPRTGRTHQLRVHMNRLGIPICGDDLYPVVQQRVPGDFSRPLQLLAAVLEFTDPITGARRRFESRLRLQLWER</sequence>
<dbReference type="OrthoDB" id="9807829at2"/>
<dbReference type="SUPFAM" id="SSF55120">
    <property type="entry name" value="Pseudouridine synthase"/>
    <property type="match status" value="1"/>
</dbReference>
<dbReference type="InterPro" id="IPR006145">
    <property type="entry name" value="PsdUridine_synth_RsuA/RluA"/>
</dbReference>
<dbReference type="eggNOG" id="COG0564">
    <property type="taxonomic scope" value="Bacteria"/>
</dbReference>
<dbReference type="STRING" id="28042.GU90_13370"/>
<dbReference type="PROSITE" id="PS01129">
    <property type="entry name" value="PSI_RLU"/>
    <property type="match status" value="1"/>
</dbReference>
<evidence type="ECO:0000313" key="5">
    <source>
        <dbReference type="EMBL" id="KEI43951.1"/>
    </source>
</evidence>
<dbReference type="GO" id="GO:0003723">
    <property type="term" value="F:RNA binding"/>
    <property type="evidence" value="ECO:0007669"/>
    <property type="project" value="InterPro"/>
</dbReference>
<name>A0A073AX84_9PSEU</name>
<evidence type="ECO:0000259" key="4">
    <source>
        <dbReference type="Pfam" id="PF00849"/>
    </source>
</evidence>
<protein>
    <recommendedName>
        <fullName evidence="2">RNA pseudouridylate synthase</fullName>
    </recommendedName>
    <alternativeName>
        <fullName evidence="3">RNA-uridine isomerase</fullName>
    </alternativeName>
</protein>
<dbReference type="Gene3D" id="3.30.2350.10">
    <property type="entry name" value="Pseudouridine synthase"/>
    <property type="match status" value="1"/>
</dbReference>
<dbReference type="AlphaFoldDB" id="A0A073AX84"/>
<organism evidence="5 6">
    <name type="scientific">Saccharopolyspora rectivirgula</name>
    <dbReference type="NCBI Taxonomy" id="28042"/>
    <lineage>
        <taxon>Bacteria</taxon>
        <taxon>Bacillati</taxon>
        <taxon>Actinomycetota</taxon>
        <taxon>Actinomycetes</taxon>
        <taxon>Pseudonocardiales</taxon>
        <taxon>Pseudonocardiaceae</taxon>
        <taxon>Saccharopolyspora</taxon>
    </lineage>
</organism>
<dbReference type="PANTHER" id="PTHR21600:SF84">
    <property type="entry name" value="PSEUDOURIDINE SYNTHASE RSUA_RLUA-LIKE DOMAIN-CONTAINING PROTEIN"/>
    <property type="match status" value="1"/>
</dbReference>
<dbReference type="Pfam" id="PF00849">
    <property type="entry name" value="PseudoU_synth_2"/>
    <property type="match status" value="1"/>
</dbReference>
<keyword evidence="6" id="KW-1185">Reference proteome</keyword>
<dbReference type="GO" id="GO:0140098">
    <property type="term" value="F:catalytic activity, acting on RNA"/>
    <property type="evidence" value="ECO:0007669"/>
    <property type="project" value="UniProtKB-ARBA"/>
</dbReference>
<evidence type="ECO:0000256" key="1">
    <source>
        <dbReference type="ARBA" id="ARBA00000073"/>
    </source>
</evidence>
<dbReference type="InterPro" id="IPR050188">
    <property type="entry name" value="RluA_PseudoU_synthase"/>
</dbReference>
<dbReference type="Proteomes" id="UP000031419">
    <property type="component" value="Unassembled WGS sequence"/>
</dbReference>
<dbReference type="PANTHER" id="PTHR21600">
    <property type="entry name" value="MITOCHONDRIAL RNA PSEUDOURIDINE SYNTHASE"/>
    <property type="match status" value="1"/>
</dbReference>
<comment type="catalytic activity">
    <reaction evidence="1">
        <text>a uridine in RNA = a pseudouridine in RNA</text>
        <dbReference type="Rhea" id="RHEA:48348"/>
        <dbReference type="Rhea" id="RHEA-COMP:12068"/>
        <dbReference type="Rhea" id="RHEA-COMP:12069"/>
        <dbReference type="ChEBI" id="CHEBI:65314"/>
        <dbReference type="ChEBI" id="CHEBI:65315"/>
    </reaction>
</comment>